<gene>
    <name evidence="11" type="ORF">UFOVP760_303</name>
</gene>
<keyword evidence="4" id="KW-0479">Metal-binding</keyword>
<evidence type="ECO:0000256" key="2">
    <source>
        <dbReference type="ARBA" id="ARBA00011044"/>
    </source>
</evidence>
<proteinExistence type="inferred from homology"/>
<dbReference type="InterPro" id="IPR021027">
    <property type="entry name" value="Transposase_put_HTH"/>
</dbReference>
<keyword evidence="6" id="KW-0238">DNA-binding</keyword>
<keyword evidence="7" id="KW-0233">DNA recombination</keyword>
<evidence type="ECO:0000259" key="9">
    <source>
        <dbReference type="Pfam" id="PF07282"/>
    </source>
</evidence>
<evidence type="ECO:0000259" key="8">
    <source>
        <dbReference type="Pfam" id="PF01385"/>
    </source>
</evidence>
<dbReference type="Pfam" id="PF01385">
    <property type="entry name" value="OrfB_IS605"/>
    <property type="match status" value="1"/>
</dbReference>
<dbReference type="Pfam" id="PF12323">
    <property type="entry name" value="HTH_OrfB_IS605"/>
    <property type="match status" value="1"/>
</dbReference>
<sequence>MIGKGQELKETQMYKAFKFRLIPTPEQEVLISKHFGCTRFVYNHFLKEKQQHYLDNKKTLNFNKCAGHLVAKKKDEGFEWLKEVNSQSLISSLMNLETAYGNFFRKKSKFPKFKSRKNKNSFHVPQHVSLLDSTHVQIPKFKEGLKFIKHRDLKGEIKSATISKNPSGKYYISVLCVVERPLKTSKTGKNIGIDLGIKDFLITSEGQRYCNPKFTKKYEVKLAKKQRILSRKQKGSIGRDKARIAVARVYEKITNSRNDMQHKISSKLVKEYDLIALEDLNVKGMVKNHKLSKAISDVSWSGFVTKLKYKAEWYGREVIVVDRFYPSSKTCSCCDHIKENLSLDERTWTCSKCNTIHDRDVNASKNILRRALTLKSSGTDDYRNGAKIRPEVVSK</sequence>
<dbReference type="InterPro" id="IPR053522">
    <property type="entry name" value="RNA-guided_endonuclease_TnpB"/>
</dbReference>
<dbReference type="NCBIfam" id="TIGR01766">
    <property type="entry name" value="IS200/IS605 family accessory protein TnpB-like domain"/>
    <property type="match status" value="1"/>
</dbReference>
<dbReference type="InterPro" id="IPR010095">
    <property type="entry name" value="Cas12f1-like_TNB"/>
</dbReference>
<evidence type="ECO:0000256" key="3">
    <source>
        <dbReference type="ARBA" id="ARBA00022578"/>
    </source>
</evidence>
<evidence type="ECO:0000313" key="11">
    <source>
        <dbReference type="EMBL" id="CAB5226530.1"/>
    </source>
</evidence>
<keyword evidence="3" id="KW-0815">Transposition</keyword>
<dbReference type="EMBL" id="LR798360">
    <property type="protein sequence ID" value="CAB5226530.1"/>
    <property type="molecule type" value="Genomic_DNA"/>
</dbReference>
<evidence type="ECO:0000256" key="4">
    <source>
        <dbReference type="ARBA" id="ARBA00022723"/>
    </source>
</evidence>
<feature type="domain" description="Probable transposase IS891/IS1136/IS1341" evidence="8">
    <location>
        <begin position="174"/>
        <end position="288"/>
    </location>
</feature>
<dbReference type="PANTHER" id="PTHR30405">
    <property type="entry name" value="TRANSPOSASE"/>
    <property type="match status" value="1"/>
</dbReference>
<comment type="similarity">
    <text evidence="1">In the C-terminal section; belongs to the transposase 35 family.</text>
</comment>
<dbReference type="InterPro" id="IPR051399">
    <property type="entry name" value="RNA-guided_DNA_endo/Transpos"/>
</dbReference>
<comment type="similarity">
    <text evidence="2">In the N-terminal section; belongs to the transposase 2 family.</text>
</comment>
<evidence type="ECO:0000256" key="1">
    <source>
        <dbReference type="ARBA" id="ARBA00008761"/>
    </source>
</evidence>
<evidence type="ECO:0000256" key="5">
    <source>
        <dbReference type="ARBA" id="ARBA00022833"/>
    </source>
</evidence>
<evidence type="ECO:0000259" key="10">
    <source>
        <dbReference type="Pfam" id="PF12323"/>
    </source>
</evidence>
<name>A0A6J7X9V5_9CAUD</name>
<feature type="domain" description="Transposase putative helix-turn-helix" evidence="10">
    <location>
        <begin position="13"/>
        <end position="58"/>
    </location>
</feature>
<dbReference type="GO" id="GO:0003677">
    <property type="term" value="F:DNA binding"/>
    <property type="evidence" value="ECO:0007669"/>
    <property type="project" value="UniProtKB-KW"/>
</dbReference>
<evidence type="ECO:0000256" key="7">
    <source>
        <dbReference type="ARBA" id="ARBA00023172"/>
    </source>
</evidence>
<protein>
    <submittedName>
        <fullName evidence="11">COG0675 Transposase and inactivated derivatives</fullName>
    </submittedName>
</protein>
<dbReference type="Pfam" id="PF07282">
    <property type="entry name" value="Cas12f1-like_TNB"/>
    <property type="match status" value="1"/>
</dbReference>
<reference evidence="11" key="1">
    <citation type="submission" date="2020-05" db="EMBL/GenBank/DDBJ databases">
        <authorList>
            <person name="Chiriac C."/>
            <person name="Salcher M."/>
            <person name="Ghai R."/>
            <person name="Kavagutti S V."/>
        </authorList>
    </citation>
    <scope>NUCLEOTIDE SEQUENCE</scope>
</reference>
<feature type="non-terminal residue" evidence="11">
    <location>
        <position position="395"/>
    </location>
</feature>
<evidence type="ECO:0000256" key="6">
    <source>
        <dbReference type="ARBA" id="ARBA00023125"/>
    </source>
</evidence>
<dbReference type="NCBIfam" id="NF040570">
    <property type="entry name" value="guided_TnpB"/>
    <property type="match status" value="1"/>
</dbReference>
<organism evidence="11">
    <name type="scientific">uncultured Caudovirales phage</name>
    <dbReference type="NCBI Taxonomy" id="2100421"/>
    <lineage>
        <taxon>Viruses</taxon>
        <taxon>Duplodnaviria</taxon>
        <taxon>Heunggongvirae</taxon>
        <taxon>Uroviricota</taxon>
        <taxon>Caudoviricetes</taxon>
        <taxon>Peduoviridae</taxon>
        <taxon>Maltschvirus</taxon>
        <taxon>Maltschvirus maltsch</taxon>
    </lineage>
</organism>
<dbReference type="NCBIfam" id="NF038281">
    <property type="entry name" value="IS200_TnpB"/>
    <property type="match status" value="1"/>
</dbReference>
<dbReference type="GO" id="GO:0006310">
    <property type="term" value="P:DNA recombination"/>
    <property type="evidence" value="ECO:0007669"/>
    <property type="project" value="UniProtKB-KW"/>
</dbReference>
<dbReference type="InterPro" id="IPR001959">
    <property type="entry name" value="Transposase"/>
</dbReference>
<dbReference type="GO" id="GO:0032196">
    <property type="term" value="P:transposition"/>
    <property type="evidence" value="ECO:0007669"/>
    <property type="project" value="UniProtKB-KW"/>
</dbReference>
<dbReference type="GO" id="GO:0046872">
    <property type="term" value="F:metal ion binding"/>
    <property type="evidence" value="ECO:0007669"/>
    <property type="project" value="UniProtKB-KW"/>
</dbReference>
<feature type="domain" description="Cas12f1-like TNB" evidence="9">
    <location>
        <begin position="300"/>
        <end position="367"/>
    </location>
</feature>
<dbReference type="PANTHER" id="PTHR30405:SF11">
    <property type="entry name" value="RNA-GUIDED DNA ENDONUCLEASE RV2885C-RELATED"/>
    <property type="match status" value="1"/>
</dbReference>
<accession>A0A6J7X9V5</accession>
<keyword evidence="5" id="KW-0862">Zinc</keyword>